<reference evidence="1 2" key="1">
    <citation type="journal article" date="2007" name="J. Bacteriol.">
        <title>The complete genome sequence of Roseobacter denitrificans reveals a mixotrophic rather than photosynthetic metabolism.</title>
        <authorList>
            <person name="Swingley W.D."/>
            <person name="Sadekar S."/>
            <person name="Mastrian S.D."/>
            <person name="Matthies H.J."/>
            <person name="Hao J."/>
            <person name="Ramos H."/>
            <person name="Acharya C.R."/>
            <person name="Conrad A.L."/>
            <person name="Taylor H.L."/>
            <person name="Dejesa L.C."/>
            <person name="Shah M.K."/>
            <person name="O'huallachain M.E."/>
            <person name="Lince M.T."/>
            <person name="Blankenship R.E."/>
            <person name="Beatty J.T."/>
            <person name="Touchman J.W."/>
        </authorList>
    </citation>
    <scope>NUCLEOTIDE SEQUENCE [LARGE SCALE GENOMIC DNA]</scope>
    <source>
        <strain evidence="2">ATCC 33942 / OCh 114</strain>
    </source>
</reference>
<keyword evidence="2" id="KW-1185">Reference proteome</keyword>
<dbReference type="STRING" id="375451.RD1_1873"/>
<dbReference type="Proteomes" id="UP000007029">
    <property type="component" value="Chromosome"/>
</dbReference>
<dbReference type="EMBL" id="CP000362">
    <property type="protein sequence ID" value="ABG31484.1"/>
    <property type="molecule type" value="Genomic_DNA"/>
</dbReference>
<sequence>MRTRQQKLHRKADARTARETPWYLVVAHYRVQSRAASPAFNSPSSM</sequence>
<gene>
    <name evidence="1" type="ordered locus">RD1_1873</name>
</gene>
<evidence type="ECO:0000313" key="2">
    <source>
        <dbReference type="Proteomes" id="UP000007029"/>
    </source>
</evidence>
<protein>
    <submittedName>
        <fullName evidence="1">Uncharacterized protein</fullName>
    </submittedName>
</protein>
<name>Q168V9_ROSDO</name>
<dbReference type="KEGG" id="rde:RD1_1873"/>
<proteinExistence type="predicted"/>
<dbReference type="HOGENOM" id="CLU_3188472_0_0_5"/>
<accession>Q168V9</accession>
<dbReference type="AlphaFoldDB" id="Q168V9"/>
<organism evidence="1 2">
    <name type="scientific">Roseobacter denitrificans (strain ATCC 33942 / OCh 114)</name>
    <name type="common">Erythrobacter sp. (strain OCh 114)</name>
    <name type="synonym">Roseobacter denitrificans</name>
    <dbReference type="NCBI Taxonomy" id="375451"/>
    <lineage>
        <taxon>Bacteria</taxon>
        <taxon>Pseudomonadati</taxon>
        <taxon>Pseudomonadota</taxon>
        <taxon>Alphaproteobacteria</taxon>
        <taxon>Rhodobacterales</taxon>
        <taxon>Roseobacteraceae</taxon>
        <taxon>Roseobacter</taxon>
    </lineage>
</organism>
<evidence type="ECO:0000313" key="1">
    <source>
        <dbReference type="EMBL" id="ABG31484.1"/>
    </source>
</evidence>